<name>A0A2U1N1G3_ARTAN</name>
<feature type="compositionally biased region" description="Basic residues" evidence="1">
    <location>
        <begin position="214"/>
        <end position="232"/>
    </location>
</feature>
<evidence type="ECO:0008006" key="4">
    <source>
        <dbReference type="Google" id="ProtNLM"/>
    </source>
</evidence>
<feature type="region of interest" description="Disordered" evidence="1">
    <location>
        <begin position="467"/>
        <end position="502"/>
    </location>
</feature>
<dbReference type="PANTHER" id="PTHR45786:SF74">
    <property type="entry name" value="ATP-DEPENDENT DNA HELICASE"/>
    <property type="match status" value="1"/>
</dbReference>
<evidence type="ECO:0000313" key="3">
    <source>
        <dbReference type="Proteomes" id="UP000245207"/>
    </source>
</evidence>
<dbReference type="Proteomes" id="UP000245207">
    <property type="component" value="Unassembled WGS sequence"/>
</dbReference>
<dbReference type="AlphaFoldDB" id="A0A2U1N1G3"/>
<feature type="region of interest" description="Disordered" evidence="1">
    <location>
        <begin position="194"/>
        <end position="250"/>
    </location>
</feature>
<comment type="caution">
    <text evidence="2">The sequence shown here is derived from an EMBL/GenBank/DDBJ whole genome shotgun (WGS) entry which is preliminary data.</text>
</comment>
<dbReference type="PANTHER" id="PTHR45786">
    <property type="entry name" value="DNA BINDING PROTEIN-LIKE"/>
    <property type="match status" value="1"/>
</dbReference>
<accession>A0A2U1N1G3</accession>
<organism evidence="2 3">
    <name type="scientific">Artemisia annua</name>
    <name type="common">Sweet wormwood</name>
    <dbReference type="NCBI Taxonomy" id="35608"/>
    <lineage>
        <taxon>Eukaryota</taxon>
        <taxon>Viridiplantae</taxon>
        <taxon>Streptophyta</taxon>
        <taxon>Embryophyta</taxon>
        <taxon>Tracheophyta</taxon>
        <taxon>Spermatophyta</taxon>
        <taxon>Magnoliopsida</taxon>
        <taxon>eudicotyledons</taxon>
        <taxon>Gunneridae</taxon>
        <taxon>Pentapetalae</taxon>
        <taxon>asterids</taxon>
        <taxon>campanulids</taxon>
        <taxon>Asterales</taxon>
        <taxon>Asteraceae</taxon>
        <taxon>Asteroideae</taxon>
        <taxon>Anthemideae</taxon>
        <taxon>Artemisiinae</taxon>
        <taxon>Artemisia</taxon>
    </lineage>
</organism>
<feature type="compositionally biased region" description="Basic residues" evidence="1">
    <location>
        <begin position="491"/>
        <end position="502"/>
    </location>
</feature>
<proteinExistence type="predicted"/>
<evidence type="ECO:0000313" key="2">
    <source>
        <dbReference type="EMBL" id="PWA67360.1"/>
    </source>
</evidence>
<sequence length="502" mass="56008">MKRKIKNAHLNVCESSTSNDAIGIDASGNPPLRRDSRLCKGNVQQQNNNNVDLRSVGQENVHQIEQSLTLPGVFKSKRLKQAMSVTSCHFDAAENSMSKLNIGEHLLESHIGTALEHTYYCQSDNANHGTICQHGQPAYTTNRDVCHNAGKTAMRSNIVPDCMRKECLPLHSSTNTATTVVEQSSLQINEAETVNASSHVHQNHREATPPTNSSKRHVRQQRPTTRSHHHSAHSANVCVGESSTSKNRDAPPVYEDLGDCTYTCRYCKAAFWHGSERAALDPTIVEGLIQFLDHHNELVQIFRRARDKCAEADVPDFKVRLYNGDGARTYELPTSDALGAIVFYSGPATKLDYDVIIEYKDGPPKRINKLHQSYMSLQFPLIFIYGQPGYHTKLKLRSADPNEKMKRVSMNAFYTYQLHPRHDHFLNVAARLAVTGGTPTTIIEARAEEDLTQKTDADTTRKTAKRALFQNETADPKKPKAIPGSSLAAKMKSKTVLKKKQD</sequence>
<protein>
    <recommendedName>
        <fullName evidence="4">Helitron helicase-like domain-containing protein</fullName>
    </recommendedName>
</protein>
<dbReference type="OrthoDB" id="2272314at2759"/>
<reference evidence="2 3" key="1">
    <citation type="journal article" date="2018" name="Mol. Plant">
        <title>The genome of Artemisia annua provides insight into the evolution of Asteraceae family and artemisinin biosynthesis.</title>
        <authorList>
            <person name="Shen Q."/>
            <person name="Zhang L."/>
            <person name="Liao Z."/>
            <person name="Wang S."/>
            <person name="Yan T."/>
            <person name="Shi P."/>
            <person name="Liu M."/>
            <person name="Fu X."/>
            <person name="Pan Q."/>
            <person name="Wang Y."/>
            <person name="Lv Z."/>
            <person name="Lu X."/>
            <person name="Zhang F."/>
            <person name="Jiang W."/>
            <person name="Ma Y."/>
            <person name="Chen M."/>
            <person name="Hao X."/>
            <person name="Li L."/>
            <person name="Tang Y."/>
            <person name="Lv G."/>
            <person name="Zhou Y."/>
            <person name="Sun X."/>
            <person name="Brodelius P.E."/>
            <person name="Rose J.K.C."/>
            <person name="Tang K."/>
        </authorList>
    </citation>
    <scope>NUCLEOTIDE SEQUENCE [LARGE SCALE GENOMIC DNA]</scope>
    <source>
        <strain evidence="3">cv. Huhao1</strain>
        <tissue evidence="2">Leaf</tissue>
    </source>
</reference>
<evidence type="ECO:0000256" key="1">
    <source>
        <dbReference type="SAM" id="MobiDB-lite"/>
    </source>
</evidence>
<dbReference type="EMBL" id="PKPP01003846">
    <property type="protein sequence ID" value="PWA67360.1"/>
    <property type="molecule type" value="Genomic_DNA"/>
</dbReference>
<gene>
    <name evidence="2" type="ORF">CTI12_AA319020</name>
</gene>
<keyword evidence="3" id="KW-1185">Reference proteome</keyword>